<gene>
    <name evidence="1" type="ORF">JKL49_00100</name>
</gene>
<dbReference type="Pfam" id="PF02958">
    <property type="entry name" value="EcKL"/>
    <property type="match status" value="1"/>
</dbReference>
<dbReference type="InterPro" id="IPR011009">
    <property type="entry name" value="Kinase-like_dom_sf"/>
</dbReference>
<proteinExistence type="predicted"/>
<dbReference type="PANTHER" id="PTHR23020:SF41">
    <property type="entry name" value="AMINOGLYCOSIDE PHOSPHOTRANSFERASE DOMAIN-CONTAINING PROTEIN"/>
    <property type="match status" value="1"/>
</dbReference>
<evidence type="ECO:0000313" key="2">
    <source>
        <dbReference type="Proteomes" id="UP000622580"/>
    </source>
</evidence>
<reference evidence="1" key="1">
    <citation type="submission" date="2021-04" db="EMBL/GenBank/DDBJ databases">
        <title>Draft genome assembly of strain Phenylobacterium sp. 20VBR1 using MiniION and Illumina platforms.</title>
        <authorList>
            <person name="Thomas F.A."/>
            <person name="Krishnan K.P."/>
            <person name="Sinha R.K."/>
        </authorList>
    </citation>
    <scope>NUCLEOTIDE SEQUENCE</scope>
    <source>
        <strain evidence="1">20VBR1</strain>
    </source>
</reference>
<dbReference type="AlphaFoldDB" id="A0A941CXP1"/>
<name>A0A941CXP1_9CAUL</name>
<dbReference type="RefSeq" id="WP_215337282.1">
    <property type="nucleotide sequence ID" value="NZ_JAGSGD010000001.1"/>
</dbReference>
<dbReference type="Gene3D" id="3.90.1200.10">
    <property type="match status" value="1"/>
</dbReference>
<accession>A0A941CXP1</accession>
<keyword evidence="2" id="KW-1185">Reference proteome</keyword>
<sequence>MSDLPIVTDPYAVDAAWLTAALNRAGVAAKVEGFTTEKVGDGMLGESVRFNLAYASPVEGAPTSVVGKFPSADPVSRATGGAIGLYLNEVRFYQQIAHTVDIRTPKPFVAEIDTETFDFTLLLEDMGPARGGNQLIGCSLADAETAMREAAALHGPRWGDATLADVEFLNRPAIDGGGIAAMFGGIITAFRARYEDRLEPEYMAICQDFADHIGAFYEGPAAPRTLQHLDFRLDNMLFEPQGGRWPLAVLDWQSVALGAGVLDVAYFIGAGLPTEIRQQHEQDLLKQWLEALRKYGVSYDWNEAWTGYRHYLLQGVFTAIFASVSTKQTDRGDEMFLTMARRHCAQAADLESMTLLRQA</sequence>
<comment type="caution">
    <text evidence="1">The sequence shown here is derived from an EMBL/GenBank/DDBJ whole genome shotgun (WGS) entry which is preliminary data.</text>
</comment>
<dbReference type="InterPro" id="IPR052961">
    <property type="entry name" value="Oxido-Kinase-like_Enzymes"/>
</dbReference>
<dbReference type="EMBL" id="JAGSGD010000001">
    <property type="protein sequence ID" value="MBR7617774.1"/>
    <property type="molecule type" value="Genomic_DNA"/>
</dbReference>
<dbReference type="Proteomes" id="UP000622580">
    <property type="component" value="Unassembled WGS sequence"/>
</dbReference>
<dbReference type="SUPFAM" id="SSF56112">
    <property type="entry name" value="Protein kinase-like (PK-like)"/>
    <property type="match status" value="1"/>
</dbReference>
<dbReference type="InterPro" id="IPR004119">
    <property type="entry name" value="EcKL"/>
</dbReference>
<organism evidence="1 2">
    <name type="scientific">Phenylobacterium glaciei</name>
    <dbReference type="NCBI Taxonomy" id="2803784"/>
    <lineage>
        <taxon>Bacteria</taxon>
        <taxon>Pseudomonadati</taxon>
        <taxon>Pseudomonadota</taxon>
        <taxon>Alphaproteobacteria</taxon>
        <taxon>Caulobacterales</taxon>
        <taxon>Caulobacteraceae</taxon>
        <taxon>Phenylobacterium</taxon>
    </lineage>
</organism>
<dbReference type="PANTHER" id="PTHR23020">
    <property type="entry name" value="UNCHARACTERIZED NUCLEAR HORMONE RECEPTOR-RELATED"/>
    <property type="match status" value="1"/>
</dbReference>
<evidence type="ECO:0000313" key="1">
    <source>
        <dbReference type="EMBL" id="MBR7617774.1"/>
    </source>
</evidence>
<protein>
    <submittedName>
        <fullName evidence="1">Phosphotransferase</fullName>
    </submittedName>
</protein>